<dbReference type="GO" id="GO:0030246">
    <property type="term" value="F:carbohydrate binding"/>
    <property type="evidence" value="ECO:0007669"/>
    <property type="project" value="InterPro"/>
</dbReference>
<comment type="caution">
    <text evidence="12">The sequence shown here is derived from an EMBL/GenBank/DDBJ whole genome shotgun (WGS) entry which is preliminary data.</text>
</comment>
<evidence type="ECO:0000256" key="2">
    <source>
        <dbReference type="ARBA" id="ARBA00005028"/>
    </source>
</evidence>
<dbReference type="PANTHER" id="PTHR10091">
    <property type="entry name" value="ALDOSE-1-EPIMERASE"/>
    <property type="match status" value="1"/>
</dbReference>
<evidence type="ECO:0000256" key="6">
    <source>
        <dbReference type="ARBA" id="ARBA00023235"/>
    </source>
</evidence>
<proteinExistence type="inferred from homology"/>
<dbReference type="InterPro" id="IPR018052">
    <property type="entry name" value="Ald1_epimerase_CS"/>
</dbReference>
<dbReference type="Proteomes" id="UP000037405">
    <property type="component" value="Unassembled WGS sequence"/>
</dbReference>
<feature type="binding site" evidence="10">
    <location>
        <position position="236"/>
    </location>
    <ligand>
        <name>beta-D-galactose</name>
        <dbReference type="ChEBI" id="CHEBI:27667"/>
    </ligand>
</feature>
<dbReference type="PROSITE" id="PS00545">
    <property type="entry name" value="ALDOSE_1_EPIMERASE"/>
    <property type="match status" value="1"/>
</dbReference>
<dbReference type="Gene3D" id="2.70.98.10">
    <property type="match status" value="1"/>
</dbReference>
<dbReference type="SUPFAM" id="SSF74650">
    <property type="entry name" value="Galactose mutarotase-like"/>
    <property type="match status" value="1"/>
</dbReference>
<dbReference type="Pfam" id="PF01263">
    <property type="entry name" value="Aldose_epim"/>
    <property type="match status" value="1"/>
</dbReference>
<keyword evidence="6 8" id="KW-0413">Isomerase</keyword>
<dbReference type="PANTHER" id="PTHR10091:SF0">
    <property type="entry name" value="GALACTOSE MUTAROTASE"/>
    <property type="match status" value="1"/>
</dbReference>
<evidence type="ECO:0000256" key="10">
    <source>
        <dbReference type="PIRSR" id="PIRSR005096-2"/>
    </source>
</evidence>
<dbReference type="EC" id="5.1.3.3" evidence="4 8"/>
<evidence type="ECO:0000256" key="5">
    <source>
        <dbReference type="ARBA" id="ARBA00014165"/>
    </source>
</evidence>
<dbReference type="InterPro" id="IPR008183">
    <property type="entry name" value="Aldose_1/G6P_1-epimerase"/>
</dbReference>
<dbReference type="GO" id="GO:0006006">
    <property type="term" value="P:glucose metabolic process"/>
    <property type="evidence" value="ECO:0007669"/>
    <property type="project" value="TreeGrafter"/>
</dbReference>
<dbReference type="CDD" id="cd09019">
    <property type="entry name" value="galactose_mutarotase_like"/>
    <property type="match status" value="1"/>
</dbReference>
<gene>
    <name evidence="12" type="ORF">AF331_15570</name>
</gene>
<feature type="active site" description="Proton acceptor" evidence="9">
    <location>
        <position position="296"/>
    </location>
</feature>
<accession>A0A0M0G1C4</accession>
<comment type="pathway">
    <text evidence="2 8">Carbohydrate metabolism; hexose metabolism.</text>
</comment>
<evidence type="ECO:0000256" key="11">
    <source>
        <dbReference type="PIRSR" id="PIRSR005096-3"/>
    </source>
</evidence>
<evidence type="ECO:0000313" key="13">
    <source>
        <dbReference type="Proteomes" id="UP000037405"/>
    </source>
</evidence>
<dbReference type="UniPathway" id="UPA00242"/>
<evidence type="ECO:0000256" key="7">
    <source>
        <dbReference type="ARBA" id="ARBA00023277"/>
    </source>
</evidence>
<comment type="similarity">
    <text evidence="3 8">Belongs to the aldose epimerase family.</text>
</comment>
<protein>
    <recommendedName>
        <fullName evidence="5 8">Aldose 1-epimerase</fullName>
        <ecNumber evidence="4 8">5.1.3.3</ecNumber>
    </recommendedName>
</protein>
<sequence length="332" mass="36573">MRMMKKEVGEHKGEAVFEYTLENAAGLKVSILTYGGIISSIMMPDRKGDLANVVLSYDSLEGYQGDEYCIGAMIGRVAGRLSAARYSYEGNEFLLDRNEGENHLHGGWNGLNQKVWSVKEVTEGSLTLEVPCEDGEGGYPGSVMIEVTYTLSDKDELTLSYLAIPDQDTPINLTNHSYFNLSGDPSLDVTDHELQLKSRRYLELDDEQLPTGTILPLSQGGFQFEGPISENRTDIDHPFLLEEHFSREISLHHPGSGRKVVIETDQPAVIVYTGGGLEGAQLAGGKASSHPGIALETQGYPDAPNHSDFQSVMVRAGEEYRAKTKYQFMVED</sequence>
<dbReference type="GO" id="GO:0004034">
    <property type="term" value="F:aldose 1-epimerase activity"/>
    <property type="evidence" value="ECO:0007669"/>
    <property type="project" value="UniProtKB-EC"/>
</dbReference>
<feature type="active site" description="Proton donor" evidence="9">
    <location>
        <position position="176"/>
    </location>
</feature>
<evidence type="ECO:0000256" key="8">
    <source>
        <dbReference type="PIRNR" id="PIRNR005096"/>
    </source>
</evidence>
<dbReference type="STRING" id="189381.GCA_900166615_01970"/>
<evidence type="ECO:0000313" key="12">
    <source>
        <dbReference type="EMBL" id="KON83599.1"/>
    </source>
</evidence>
<dbReference type="PIRSF" id="PIRSF005096">
    <property type="entry name" value="GALM"/>
    <property type="match status" value="1"/>
</dbReference>
<dbReference type="GO" id="GO:0033499">
    <property type="term" value="P:galactose catabolic process via UDP-galactose, Leloir pathway"/>
    <property type="evidence" value="ECO:0007669"/>
    <property type="project" value="TreeGrafter"/>
</dbReference>
<dbReference type="EMBL" id="LGUE01000005">
    <property type="protein sequence ID" value="KON83599.1"/>
    <property type="molecule type" value="Genomic_DNA"/>
</dbReference>
<evidence type="ECO:0000256" key="9">
    <source>
        <dbReference type="PIRSR" id="PIRSR005096-1"/>
    </source>
</evidence>
<keyword evidence="13" id="KW-1185">Reference proteome</keyword>
<dbReference type="InterPro" id="IPR014718">
    <property type="entry name" value="GH-type_carb-bd"/>
</dbReference>
<dbReference type="InterPro" id="IPR047215">
    <property type="entry name" value="Galactose_mutarotase-like"/>
</dbReference>
<feature type="binding site" evidence="11">
    <location>
        <begin position="176"/>
        <end position="178"/>
    </location>
    <ligand>
        <name>beta-D-galactose</name>
        <dbReference type="ChEBI" id="CHEBI:27667"/>
    </ligand>
</feature>
<comment type="catalytic activity">
    <reaction evidence="1 8">
        <text>alpha-D-glucose = beta-D-glucose</text>
        <dbReference type="Rhea" id="RHEA:10264"/>
        <dbReference type="ChEBI" id="CHEBI:15903"/>
        <dbReference type="ChEBI" id="CHEBI:17925"/>
        <dbReference type="EC" id="5.1.3.3"/>
    </reaction>
</comment>
<keyword evidence="7 8" id="KW-0119">Carbohydrate metabolism</keyword>
<evidence type="ECO:0000256" key="1">
    <source>
        <dbReference type="ARBA" id="ARBA00001614"/>
    </source>
</evidence>
<evidence type="ECO:0000256" key="4">
    <source>
        <dbReference type="ARBA" id="ARBA00013185"/>
    </source>
</evidence>
<name>A0A0M0G1C4_9BACI</name>
<dbReference type="InterPro" id="IPR015443">
    <property type="entry name" value="Aldose_1-epimerase"/>
</dbReference>
<dbReference type="PATRIC" id="fig|189381.12.peg.4088"/>
<dbReference type="InterPro" id="IPR011013">
    <property type="entry name" value="Gal_mutarotase_sf_dom"/>
</dbReference>
<dbReference type="GO" id="GO:0005737">
    <property type="term" value="C:cytoplasm"/>
    <property type="evidence" value="ECO:0007669"/>
    <property type="project" value="TreeGrafter"/>
</dbReference>
<organism evidence="12 13">
    <name type="scientific">Rossellomorea marisflavi</name>
    <dbReference type="NCBI Taxonomy" id="189381"/>
    <lineage>
        <taxon>Bacteria</taxon>
        <taxon>Bacillati</taxon>
        <taxon>Bacillota</taxon>
        <taxon>Bacilli</taxon>
        <taxon>Bacillales</taxon>
        <taxon>Bacillaceae</taxon>
        <taxon>Rossellomorea</taxon>
    </lineage>
</organism>
<reference evidence="13" key="1">
    <citation type="submission" date="2015-07" db="EMBL/GenBank/DDBJ databases">
        <title>Fjat-14235 jcm11544.</title>
        <authorList>
            <person name="Liu B."/>
            <person name="Wang J."/>
            <person name="Zhu Y."/>
            <person name="Liu G."/>
            <person name="Chen Q."/>
            <person name="Chen Z."/>
            <person name="Lan J."/>
            <person name="Che J."/>
            <person name="Ge C."/>
            <person name="Shi H."/>
            <person name="Pan Z."/>
            <person name="Liu X."/>
        </authorList>
    </citation>
    <scope>NUCLEOTIDE SEQUENCE [LARGE SCALE GENOMIC DNA]</scope>
    <source>
        <strain evidence="13">JCM 11544</strain>
    </source>
</reference>
<dbReference type="AlphaFoldDB" id="A0A0M0G1C4"/>
<evidence type="ECO:0000256" key="3">
    <source>
        <dbReference type="ARBA" id="ARBA00006206"/>
    </source>
</evidence>